<dbReference type="WBParaSite" id="Gr19_v10_g2953.t1">
    <property type="protein sequence ID" value="Gr19_v10_g2953.t1"/>
    <property type="gene ID" value="Gr19_v10_g2953"/>
</dbReference>
<accession>A0A914HMU7</accession>
<name>A0A914HMU7_GLORO</name>
<protein>
    <submittedName>
        <fullName evidence="2">Uncharacterized protein</fullName>
    </submittedName>
</protein>
<organism evidence="1 2">
    <name type="scientific">Globodera rostochiensis</name>
    <name type="common">Golden nematode worm</name>
    <name type="synonym">Heterodera rostochiensis</name>
    <dbReference type="NCBI Taxonomy" id="31243"/>
    <lineage>
        <taxon>Eukaryota</taxon>
        <taxon>Metazoa</taxon>
        <taxon>Ecdysozoa</taxon>
        <taxon>Nematoda</taxon>
        <taxon>Chromadorea</taxon>
        <taxon>Rhabditida</taxon>
        <taxon>Tylenchina</taxon>
        <taxon>Tylenchomorpha</taxon>
        <taxon>Tylenchoidea</taxon>
        <taxon>Heteroderidae</taxon>
        <taxon>Heteroderinae</taxon>
        <taxon>Globodera</taxon>
    </lineage>
</organism>
<dbReference type="AlphaFoldDB" id="A0A914HMU7"/>
<dbReference type="Proteomes" id="UP000887572">
    <property type="component" value="Unplaced"/>
</dbReference>
<evidence type="ECO:0000313" key="2">
    <source>
        <dbReference type="WBParaSite" id="Gr19_v10_g2953.t1"/>
    </source>
</evidence>
<keyword evidence="1" id="KW-1185">Reference proteome</keyword>
<proteinExistence type="predicted"/>
<sequence length="123" mass="14080">MQPSNSKEELGFKCQAIFTEICEGIVRRIAEKSFFIRNGLPTTMRLFVARQMLAGLLHTVSFISAMPKEFPETPETIDLHEVLNLAREIVTQCVNSEAVELHDLELLATFLRTKCYEINNTYK</sequence>
<reference evidence="2" key="1">
    <citation type="submission" date="2022-11" db="UniProtKB">
        <authorList>
            <consortium name="WormBaseParasite"/>
        </authorList>
    </citation>
    <scope>IDENTIFICATION</scope>
</reference>
<evidence type="ECO:0000313" key="1">
    <source>
        <dbReference type="Proteomes" id="UP000887572"/>
    </source>
</evidence>